<protein>
    <submittedName>
        <fullName evidence="12">Oidioi.mRNA.OKI2018_I69.XSR.g13779.t1.cds</fullName>
    </submittedName>
</protein>
<evidence type="ECO:0000256" key="10">
    <source>
        <dbReference type="SAM" id="MobiDB-lite"/>
    </source>
</evidence>
<name>A0ABN7SCL3_OIKDI</name>
<dbReference type="EMBL" id="OU015569">
    <property type="protein sequence ID" value="CAG5094687.1"/>
    <property type="molecule type" value="Genomic_DNA"/>
</dbReference>
<dbReference type="Pfam" id="PF01762">
    <property type="entry name" value="Galactosyl_T"/>
    <property type="match status" value="1"/>
</dbReference>
<dbReference type="Proteomes" id="UP001158576">
    <property type="component" value="Chromosome XSR"/>
</dbReference>
<evidence type="ECO:0000256" key="3">
    <source>
        <dbReference type="ARBA" id="ARBA00022676"/>
    </source>
</evidence>
<evidence type="ECO:0000256" key="5">
    <source>
        <dbReference type="ARBA" id="ARBA00022692"/>
    </source>
</evidence>
<evidence type="ECO:0000256" key="7">
    <source>
        <dbReference type="ARBA" id="ARBA00022989"/>
    </source>
</evidence>
<accession>A0ABN7SCL3</accession>
<evidence type="ECO:0000256" key="2">
    <source>
        <dbReference type="ARBA" id="ARBA00008661"/>
    </source>
</evidence>
<evidence type="ECO:0000256" key="6">
    <source>
        <dbReference type="ARBA" id="ARBA00022968"/>
    </source>
</evidence>
<dbReference type="Gene3D" id="3.90.550.50">
    <property type="match status" value="1"/>
</dbReference>
<evidence type="ECO:0000313" key="13">
    <source>
        <dbReference type="Proteomes" id="UP001158576"/>
    </source>
</evidence>
<keyword evidence="7 11" id="KW-1133">Transmembrane helix</keyword>
<keyword evidence="5 11" id="KW-0812">Transmembrane</keyword>
<evidence type="ECO:0000256" key="9">
    <source>
        <dbReference type="ARBA" id="ARBA00023136"/>
    </source>
</evidence>
<keyword evidence="4" id="KW-0808">Transferase</keyword>
<evidence type="ECO:0000313" key="12">
    <source>
        <dbReference type="EMBL" id="CAG5094687.1"/>
    </source>
</evidence>
<dbReference type="PANTHER" id="PTHR11214:SF314">
    <property type="entry name" value="HEXOSYLTRANSFERASE"/>
    <property type="match status" value="1"/>
</dbReference>
<sequence length="815" mass="94717">METALIALFPTLTFCGLIFPAFISFKHESGPKRCRRWLFMIFTVVETYLDVRVWQKFATTGMTLTGYDPTISNLMIFFTFMTFLVQLVKFNLAVIPHIKAYRRVKFGDDKYSVDTTRTVFKIDSFTATLYIFGRVPLSFIVHFYLVKMKVPRAIVPRELTWKLIFHVPIYLYLFWVAYQKVRRSIKATRDCRLKPSAQVGNPNWQWLLGMPYFLAPFYSIMLVAATTSYLQMDEKSQLSLKGCIVGQNPVSQNPLSFRCLRAVDYAILIFFSVFMLSGLVMFIFRIINKQMELLPALNEESYSRGNRARAQKSKRTQPAEESSEKTQAAVVYDAAKETSSKVVTKAVKIAKRIFQENFEIIRKHNEQITKWKLLIIANSEDWQIVQQQYIDLLRRKLPSFEFEFDFFQSPKNSKFNLGDVYMPTMAIPANFLILFPKLDFLKIGFLLSREIGVCAKPMAGSDDVKSWKDMGNFYENENAVDRPDNPKFEFAGSLIECDGPLIFDQNVKTFIDLEIDVRSFNSPTGFSDAARKKYWPREFILKEVPKIPFHQFHSPSEPIRFTHIPNDACQKIVFPVFVKSTVTKVGLRNLIRENFKLWNIDSGKLFFIFGETTQSSREALENEIQKYDDIIITSYEDTYDNLPYKTFGAYKFIEEYCNLASWIIIHDDDTFIKYERQYEIFKRSNFFPKEHLQCMYGYFTEEAPLRWSKYGVGFREYPFGYYYPKFCHGPCMSLSKAAASKIYHQAMITNWNGIILEDVLFSGIIRELANVTSMDIERGSCEHISSRLPSKEAAFQKLLDASRRKAGVSKQPSPG</sequence>
<keyword evidence="6" id="KW-0735">Signal-anchor</keyword>
<gene>
    <name evidence="12" type="ORF">OKIOD_LOCUS5337</name>
</gene>
<comment type="similarity">
    <text evidence="2">Belongs to the glycosyltransferase 31 family.</text>
</comment>
<feature type="transmembrane region" description="Helical" evidence="11">
    <location>
        <begin position="37"/>
        <end position="54"/>
    </location>
</feature>
<feature type="transmembrane region" description="Helical" evidence="11">
    <location>
        <begin position="6"/>
        <end position="25"/>
    </location>
</feature>
<organism evidence="12 13">
    <name type="scientific">Oikopleura dioica</name>
    <name type="common">Tunicate</name>
    <dbReference type="NCBI Taxonomy" id="34765"/>
    <lineage>
        <taxon>Eukaryota</taxon>
        <taxon>Metazoa</taxon>
        <taxon>Chordata</taxon>
        <taxon>Tunicata</taxon>
        <taxon>Appendicularia</taxon>
        <taxon>Copelata</taxon>
        <taxon>Oikopleuridae</taxon>
        <taxon>Oikopleura</taxon>
    </lineage>
</organism>
<evidence type="ECO:0000256" key="8">
    <source>
        <dbReference type="ARBA" id="ARBA00023034"/>
    </source>
</evidence>
<keyword evidence="13" id="KW-1185">Reference proteome</keyword>
<keyword evidence="9 11" id="KW-0472">Membrane</keyword>
<feature type="transmembrane region" description="Helical" evidence="11">
    <location>
        <begin position="265"/>
        <end position="284"/>
    </location>
</feature>
<feature type="region of interest" description="Disordered" evidence="10">
    <location>
        <begin position="305"/>
        <end position="324"/>
    </location>
</feature>
<feature type="transmembrane region" description="Helical" evidence="11">
    <location>
        <begin position="159"/>
        <end position="178"/>
    </location>
</feature>
<feature type="compositionally biased region" description="Basic residues" evidence="10">
    <location>
        <begin position="306"/>
        <end position="315"/>
    </location>
</feature>
<proteinExistence type="inferred from homology"/>
<reference evidence="12 13" key="1">
    <citation type="submission" date="2021-04" db="EMBL/GenBank/DDBJ databases">
        <authorList>
            <person name="Bliznina A."/>
        </authorList>
    </citation>
    <scope>NUCLEOTIDE SEQUENCE [LARGE SCALE GENOMIC DNA]</scope>
</reference>
<feature type="transmembrane region" description="Helical" evidence="11">
    <location>
        <begin position="127"/>
        <end position="147"/>
    </location>
</feature>
<keyword evidence="8" id="KW-0333">Golgi apparatus</keyword>
<evidence type="ECO:0000256" key="4">
    <source>
        <dbReference type="ARBA" id="ARBA00022679"/>
    </source>
</evidence>
<dbReference type="PANTHER" id="PTHR11214">
    <property type="entry name" value="BETA-1,3-N-ACETYLGLUCOSAMINYLTRANSFERASE"/>
    <property type="match status" value="1"/>
</dbReference>
<keyword evidence="3" id="KW-0328">Glycosyltransferase</keyword>
<evidence type="ECO:0000256" key="11">
    <source>
        <dbReference type="SAM" id="Phobius"/>
    </source>
</evidence>
<comment type="subcellular location">
    <subcellularLocation>
        <location evidence="1">Golgi apparatus membrane</location>
        <topology evidence="1">Single-pass type II membrane protein</topology>
    </subcellularLocation>
</comment>
<evidence type="ECO:0000256" key="1">
    <source>
        <dbReference type="ARBA" id="ARBA00004323"/>
    </source>
</evidence>
<feature type="transmembrane region" description="Helical" evidence="11">
    <location>
        <begin position="74"/>
        <end position="95"/>
    </location>
</feature>
<dbReference type="InterPro" id="IPR002659">
    <property type="entry name" value="Glyco_trans_31"/>
</dbReference>